<evidence type="ECO:0000313" key="2">
    <source>
        <dbReference type="EMBL" id="CAD8131358.1"/>
    </source>
</evidence>
<evidence type="ECO:0000313" key="3">
    <source>
        <dbReference type="Proteomes" id="UP000692954"/>
    </source>
</evidence>
<keyword evidence="3" id="KW-1185">Reference proteome</keyword>
<dbReference type="EMBL" id="CAJJDN010000507">
    <property type="protein sequence ID" value="CAD8131358.1"/>
    <property type="molecule type" value="Genomic_DNA"/>
</dbReference>
<reference evidence="2" key="1">
    <citation type="submission" date="2021-01" db="EMBL/GenBank/DDBJ databases">
        <authorList>
            <consortium name="Genoscope - CEA"/>
            <person name="William W."/>
        </authorList>
    </citation>
    <scope>NUCLEOTIDE SEQUENCE</scope>
</reference>
<keyword evidence="1" id="KW-0812">Transmembrane</keyword>
<protein>
    <recommendedName>
        <fullName evidence="4">Transmembrane protein</fullName>
    </recommendedName>
</protein>
<feature type="transmembrane region" description="Helical" evidence="1">
    <location>
        <begin position="118"/>
        <end position="139"/>
    </location>
</feature>
<comment type="caution">
    <text evidence="2">The sequence shown here is derived from an EMBL/GenBank/DDBJ whole genome shotgun (WGS) entry which is preliminary data.</text>
</comment>
<accession>A0A8S1RTH1</accession>
<organism evidence="2 3">
    <name type="scientific">Paramecium sonneborni</name>
    <dbReference type="NCBI Taxonomy" id="65129"/>
    <lineage>
        <taxon>Eukaryota</taxon>
        <taxon>Sar</taxon>
        <taxon>Alveolata</taxon>
        <taxon>Ciliophora</taxon>
        <taxon>Intramacronucleata</taxon>
        <taxon>Oligohymenophorea</taxon>
        <taxon>Peniculida</taxon>
        <taxon>Parameciidae</taxon>
        <taxon>Paramecium</taxon>
    </lineage>
</organism>
<proteinExistence type="predicted"/>
<dbReference type="Proteomes" id="UP000692954">
    <property type="component" value="Unassembled WGS sequence"/>
</dbReference>
<dbReference type="AlphaFoldDB" id="A0A8S1RTH1"/>
<evidence type="ECO:0000256" key="1">
    <source>
        <dbReference type="SAM" id="Phobius"/>
    </source>
</evidence>
<evidence type="ECO:0008006" key="4">
    <source>
        <dbReference type="Google" id="ProtNLM"/>
    </source>
</evidence>
<name>A0A8S1RTH1_9CILI</name>
<sequence length="180" mass="21271">MTDYRNLACQQILAVQVTNSQQKEDCINKLQLQKLKFIHNFSNSSKQQIQEIADQLSSSKSLEQFNQTQDTEHQIFIEKSQRLLREFIQLDQIRSKNLRESNNTGFSQLKISKKHKKCLVLLFLVIILSCVAFICFQLLSQTEREIKETERDIHIKTRNQNKKEQVLGYCIQQRGINYDY</sequence>
<keyword evidence="1" id="KW-1133">Transmembrane helix</keyword>
<keyword evidence="1" id="KW-0472">Membrane</keyword>
<gene>
    <name evidence="2" type="ORF">PSON_ATCC_30995.1.T5070001</name>
</gene>